<protein>
    <submittedName>
        <fullName evidence="1">Uncharacterized protein</fullName>
    </submittedName>
</protein>
<accession>A0AAW0IGK2</accession>
<proteinExistence type="predicted"/>
<dbReference type="Gramene" id="rna-CFP56_75482">
    <property type="protein sequence ID" value="cds-POE98616.1"/>
    <property type="gene ID" value="gene-CFP56_75482"/>
</dbReference>
<evidence type="ECO:0000313" key="1">
    <source>
        <dbReference type="EMBL" id="KAK7813430.1"/>
    </source>
</evidence>
<dbReference type="AlphaFoldDB" id="A0AAW0IGK2"/>
<evidence type="ECO:0000313" key="2">
    <source>
        <dbReference type="Proteomes" id="UP000237347"/>
    </source>
</evidence>
<reference evidence="1 2" key="1">
    <citation type="journal article" date="2018" name="Sci. Data">
        <title>The draft genome sequence of cork oak.</title>
        <authorList>
            <person name="Ramos A.M."/>
            <person name="Usie A."/>
            <person name="Barbosa P."/>
            <person name="Barros P.M."/>
            <person name="Capote T."/>
            <person name="Chaves I."/>
            <person name="Simoes F."/>
            <person name="Abreu I."/>
            <person name="Carrasquinho I."/>
            <person name="Faro C."/>
            <person name="Guimaraes J.B."/>
            <person name="Mendonca D."/>
            <person name="Nobrega F."/>
            <person name="Rodrigues L."/>
            <person name="Saibo N.J.M."/>
            <person name="Varela M.C."/>
            <person name="Egas C."/>
            <person name="Matos J."/>
            <person name="Miguel C.M."/>
            <person name="Oliveira M.M."/>
            <person name="Ricardo C.P."/>
            <person name="Goncalves S."/>
        </authorList>
    </citation>
    <scope>NUCLEOTIDE SEQUENCE [LARGE SCALE GENOMIC DNA]</scope>
    <source>
        <strain evidence="2">cv. HL8</strain>
    </source>
</reference>
<comment type="caution">
    <text evidence="1">The sequence shown here is derived from an EMBL/GenBank/DDBJ whole genome shotgun (WGS) entry which is preliminary data.</text>
</comment>
<keyword evidence="2" id="KW-1185">Reference proteome</keyword>
<name>A0AAW0IGK2_QUESU</name>
<dbReference type="Proteomes" id="UP000237347">
    <property type="component" value="Unassembled WGS sequence"/>
</dbReference>
<gene>
    <name evidence="1" type="ORF">CFP56_005258</name>
</gene>
<sequence length="108" mass="12622">MNNPPTPLILKLEKLDLHYFPNPAAKWLTPDSLPDLEKLYIRGGSLATLDKRKWSKVKVLRLKYLREVKKTWLELGESFPKLEYLEKVKCPGITLYPCDKHGVWMNTI</sequence>
<dbReference type="EMBL" id="PKMF04001256">
    <property type="protein sequence ID" value="KAK7813430.1"/>
    <property type="molecule type" value="Genomic_DNA"/>
</dbReference>
<organism evidence="1 2">
    <name type="scientific">Quercus suber</name>
    <name type="common">Cork oak</name>
    <dbReference type="NCBI Taxonomy" id="58331"/>
    <lineage>
        <taxon>Eukaryota</taxon>
        <taxon>Viridiplantae</taxon>
        <taxon>Streptophyta</taxon>
        <taxon>Embryophyta</taxon>
        <taxon>Tracheophyta</taxon>
        <taxon>Spermatophyta</taxon>
        <taxon>Magnoliopsida</taxon>
        <taxon>eudicotyledons</taxon>
        <taxon>Gunneridae</taxon>
        <taxon>Pentapetalae</taxon>
        <taxon>rosids</taxon>
        <taxon>fabids</taxon>
        <taxon>Fagales</taxon>
        <taxon>Fagaceae</taxon>
        <taxon>Quercus</taxon>
    </lineage>
</organism>